<proteinExistence type="predicted"/>
<dbReference type="EMBL" id="UINC01146265">
    <property type="protein sequence ID" value="SVD36890.1"/>
    <property type="molecule type" value="Genomic_DNA"/>
</dbReference>
<dbReference type="AlphaFoldDB" id="A0A382URP9"/>
<feature type="non-terminal residue" evidence="1">
    <location>
        <position position="26"/>
    </location>
</feature>
<sequence>VQKLHDGDKEAWIEKWFGQMQALGFN</sequence>
<reference evidence="1" key="1">
    <citation type="submission" date="2018-05" db="EMBL/GenBank/DDBJ databases">
        <authorList>
            <person name="Lanie J.A."/>
            <person name="Ng W.-L."/>
            <person name="Kazmierczak K.M."/>
            <person name="Andrzejewski T.M."/>
            <person name="Davidsen T.M."/>
            <person name="Wayne K.J."/>
            <person name="Tettelin H."/>
            <person name="Glass J.I."/>
            <person name="Rusch D."/>
            <person name="Podicherti R."/>
            <person name="Tsui H.-C.T."/>
            <person name="Winkler M.E."/>
        </authorList>
    </citation>
    <scope>NUCLEOTIDE SEQUENCE</scope>
</reference>
<feature type="non-terminal residue" evidence="1">
    <location>
        <position position="1"/>
    </location>
</feature>
<protein>
    <submittedName>
        <fullName evidence="1">Uncharacterized protein</fullName>
    </submittedName>
</protein>
<accession>A0A382URP9</accession>
<evidence type="ECO:0000313" key="1">
    <source>
        <dbReference type="EMBL" id="SVD36890.1"/>
    </source>
</evidence>
<name>A0A382URP9_9ZZZZ</name>
<organism evidence="1">
    <name type="scientific">marine metagenome</name>
    <dbReference type="NCBI Taxonomy" id="408172"/>
    <lineage>
        <taxon>unclassified sequences</taxon>
        <taxon>metagenomes</taxon>
        <taxon>ecological metagenomes</taxon>
    </lineage>
</organism>
<gene>
    <name evidence="1" type="ORF">METZ01_LOCUS389744</name>
</gene>